<accession>A0A6B0T4S3</accession>
<reference evidence="2 3" key="1">
    <citation type="submission" date="2019-12" db="EMBL/GenBank/DDBJ databases">
        <title>Isolation and characterization of three novel carbon monoxide-oxidizing members of Halobacteria from salione crusts and soils.</title>
        <authorList>
            <person name="Myers M.R."/>
            <person name="King G.M."/>
        </authorList>
    </citation>
    <scope>NUCLEOTIDE SEQUENCE [LARGE SCALE GENOMIC DNA]</scope>
    <source>
        <strain evidence="2 3">WSH3</strain>
    </source>
</reference>
<gene>
    <name evidence="2" type="ORF">GRX03_01535</name>
</gene>
<dbReference type="PANTHER" id="PTHR34512">
    <property type="entry name" value="CELL SURFACE PROTEIN"/>
    <property type="match status" value="1"/>
</dbReference>
<protein>
    <submittedName>
        <fullName evidence="2">PQQ-binding-like beta-propeller repeat protein</fullName>
    </submittedName>
</protein>
<dbReference type="InterPro" id="IPR002372">
    <property type="entry name" value="PQQ_rpt_dom"/>
</dbReference>
<dbReference type="InterPro" id="IPR011047">
    <property type="entry name" value="Quinoprotein_ADH-like_sf"/>
</dbReference>
<dbReference type="Pfam" id="PF13360">
    <property type="entry name" value="PQQ_2"/>
    <property type="match status" value="1"/>
</dbReference>
<dbReference type="InterPro" id="IPR018391">
    <property type="entry name" value="PQQ_b-propeller_rpt"/>
</dbReference>
<name>A0A6B0T4S3_9EURY</name>
<dbReference type="SMART" id="SM00564">
    <property type="entry name" value="PQQ"/>
    <property type="match status" value="4"/>
</dbReference>
<dbReference type="InterPro" id="IPR015943">
    <property type="entry name" value="WD40/YVTN_repeat-like_dom_sf"/>
</dbReference>
<evidence type="ECO:0000259" key="1">
    <source>
        <dbReference type="Pfam" id="PF13360"/>
    </source>
</evidence>
<evidence type="ECO:0000313" key="2">
    <source>
        <dbReference type="EMBL" id="MXR50292.1"/>
    </source>
</evidence>
<dbReference type="SUPFAM" id="SSF50998">
    <property type="entry name" value="Quinoprotein alcohol dehydrogenase-like"/>
    <property type="match status" value="1"/>
</dbReference>
<dbReference type="PANTHER" id="PTHR34512:SF30">
    <property type="entry name" value="OUTER MEMBRANE PROTEIN ASSEMBLY FACTOR BAMB"/>
    <property type="match status" value="1"/>
</dbReference>
<dbReference type="EMBL" id="WUUT01000001">
    <property type="protein sequence ID" value="MXR50292.1"/>
    <property type="molecule type" value="Genomic_DNA"/>
</dbReference>
<keyword evidence="3" id="KW-1185">Reference proteome</keyword>
<dbReference type="OrthoDB" id="145878at2157"/>
<dbReference type="Gene3D" id="2.130.10.10">
    <property type="entry name" value="YVTN repeat-like/Quinoprotein amine dehydrogenase"/>
    <property type="match status" value="1"/>
</dbReference>
<sequence length="415" mass="44587">MSPSRRTVLAGSGLGLTGLLGGVFARDGWSPGSSPYDWPMSRYDAAGTAHTTEASGPKAEPTIRWETRGQTFLGVEGEGPLAPIRVGSALYTAGRRLRALAVDDGTVRFESDAEYTTPPVRARAEHYETGTIAAVTQRGIVGENAGGGVELFGTNYATRRWLSNEFVHREEQITGFGNPRRPASRPVPWDGTLYTLVPRGGRVAVVAIDPNDGSVQWQRRPEVPEWGFFAPLSRPVFRNDTLYAASTNGTVIAVAADGSTQRWRESLDLQNTTALTASATGLLVPHESGVTLLGYDGTVRWNRTPERSETPEISTAAVTDEISAVVRGQTLYAFDLETGETLWTAGDCGRAPVIADGVVYATGTDRLAAFDVGNGDLLFEFEYSDQLRGPLSPPVVGDGRLYCNSYNQTLALEGP</sequence>
<evidence type="ECO:0000313" key="3">
    <source>
        <dbReference type="Proteomes" id="UP000466535"/>
    </source>
</evidence>
<feature type="domain" description="Pyrrolo-quinoline quinone repeat" evidence="1">
    <location>
        <begin position="205"/>
        <end position="344"/>
    </location>
</feature>
<dbReference type="RefSeq" id="WP_159762438.1">
    <property type="nucleotide sequence ID" value="NZ_WUUT01000001.1"/>
</dbReference>
<proteinExistence type="predicted"/>
<organism evidence="2 3">
    <name type="scientific">Halovenus carboxidivorans</name>
    <dbReference type="NCBI Taxonomy" id="2692199"/>
    <lineage>
        <taxon>Archaea</taxon>
        <taxon>Methanobacteriati</taxon>
        <taxon>Methanobacteriota</taxon>
        <taxon>Stenosarchaea group</taxon>
        <taxon>Halobacteria</taxon>
        <taxon>Halobacteriales</taxon>
        <taxon>Haloarculaceae</taxon>
        <taxon>Halovenus</taxon>
    </lineage>
</organism>
<comment type="caution">
    <text evidence="2">The sequence shown here is derived from an EMBL/GenBank/DDBJ whole genome shotgun (WGS) entry which is preliminary data.</text>
</comment>
<dbReference type="AlphaFoldDB" id="A0A6B0T4S3"/>
<dbReference type="Proteomes" id="UP000466535">
    <property type="component" value="Unassembled WGS sequence"/>
</dbReference>